<dbReference type="EMBL" id="LNUW01000004">
    <property type="protein sequence ID" value="KXG87595.1"/>
    <property type="molecule type" value="Genomic_DNA"/>
</dbReference>
<comment type="caution">
    <text evidence="2">The sequence shown here is derived from an EMBL/GenBank/DDBJ whole genome shotgun (WGS) entry which is preliminary data.</text>
</comment>
<dbReference type="AlphaFoldDB" id="A0A135P836"/>
<evidence type="ECO:0000259" key="1">
    <source>
        <dbReference type="Pfam" id="PF10030"/>
    </source>
</evidence>
<feature type="domain" description="DUF2272" evidence="1">
    <location>
        <begin position="1"/>
        <end position="119"/>
    </location>
</feature>
<name>A0A135P836_9HYPH</name>
<reference evidence="2 3" key="1">
    <citation type="submission" date="2015-11" db="EMBL/GenBank/DDBJ databases">
        <title>Draft genome sequence of Agrobacterium sp. R89-1.</title>
        <authorList>
            <person name="Zahradnik J."/>
            <person name="Kyslikova E."/>
            <person name="Palyzova A."/>
            <person name="Kyslik P."/>
        </authorList>
    </citation>
    <scope>NUCLEOTIDE SEQUENCE [LARGE SCALE GENOMIC DNA]</scope>
    <source>
        <strain evidence="2 3">R89-1</strain>
    </source>
</reference>
<accession>A0A135P836</accession>
<protein>
    <recommendedName>
        <fullName evidence="1">DUF2272 domain-containing protein</fullName>
    </recommendedName>
</protein>
<keyword evidence="3" id="KW-1185">Reference proteome</keyword>
<organism evidence="2 3">
    <name type="scientific">Agrobacterium bohemicum</name>
    <dbReference type="NCBI Taxonomy" id="2052828"/>
    <lineage>
        <taxon>Bacteria</taxon>
        <taxon>Pseudomonadati</taxon>
        <taxon>Pseudomonadota</taxon>
        <taxon>Alphaproteobacteria</taxon>
        <taxon>Hyphomicrobiales</taxon>
        <taxon>Rhizobiaceae</taxon>
        <taxon>Rhizobium/Agrobacterium group</taxon>
        <taxon>Agrobacterium</taxon>
    </lineage>
</organism>
<dbReference type="Pfam" id="PF10030">
    <property type="entry name" value="DUF2272"/>
    <property type="match status" value="1"/>
</dbReference>
<gene>
    <name evidence="2" type="ORF">ATO67_18280</name>
</gene>
<proteinExistence type="predicted"/>
<sequence>MSVAGADKKFSYAPSHSVYIVKALEQAKKTKPTEEFIARRHKTYTPKLGDLIACERKPSIDPNFDTYKSYVAAGQYEAHCDIVTEVHDKFVITIGGNVKNSVTRKKWPLDGNKMIGNHDPGSSTSGVICIIENGL</sequence>
<dbReference type="InterPro" id="IPR019262">
    <property type="entry name" value="DUF2272"/>
</dbReference>
<evidence type="ECO:0000313" key="3">
    <source>
        <dbReference type="Proteomes" id="UP000070498"/>
    </source>
</evidence>
<dbReference type="Proteomes" id="UP000070498">
    <property type="component" value="Unassembled WGS sequence"/>
</dbReference>
<evidence type="ECO:0000313" key="2">
    <source>
        <dbReference type="EMBL" id="KXG87595.1"/>
    </source>
</evidence>